<dbReference type="Pfam" id="PF01471">
    <property type="entry name" value="PG_binding_1"/>
    <property type="match status" value="1"/>
</dbReference>
<evidence type="ECO:0000259" key="1">
    <source>
        <dbReference type="Pfam" id="PF01471"/>
    </source>
</evidence>
<accession>A0A4V1KHM1</accession>
<reference evidence="3 4" key="1">
    <citation type="submission" date="2018-12" db="EMBL/GenBank/DDBJ databases">
        <title>bacterium Hansschlegelia zhihuaiae S113.</title>
        <authorList>
            <person name="He J."/>
        </authorList>
    </citation>
    <scope>NUCLEOTIDE SEQUENCE [LARGE SCALE GENOMIC DNA]</scope>
    <source>
        <strain evidence="3 4">S 113</strain>
    </source>
</reference>
<dbReference type="SUPFAM" id="SSF47090">
    <property type="entry name" value="PGBD-like"/>
    <property type="match status" value="1"/>
</dbReference>
<dbReference type="InterPro" id="IPR024408">
    <property type="entry name" value="Muramidase"/>
</dbReference>
<dbReference type="Proteomes" id="UP000289708">
    <property type="component" value="Unassembled WGS sequence"/>
</dbReference>
<proteinExistence type="predicted"/>
<dbReference type="EMBL" id="RYFI01000031">
    <property type="protein sequence ID" value="RXF67672.1"/>
    <property type="molecule type" value="Genomic_DNA"/>
</dbReference>
<dbReference type="InterPro" id="IPR002477">
    <property type="entry name" value="Peptidoglycan-bd-like"/>
</dbReference>
<name>A0A4V1KHM1_9HYPH</name>
<dbReference type="InterPro" id="IPR036366">
    <property type="entry name" value="PGBDSf"/>
</dbReference>
<evidence type="ECO:0000259" key="2">
    <source>
        <dbReference type="Pfam" id="PF11860"/>
    </source>
</evidence>
<dbReference type="Pfam" id="PF11860">
    <property type="entry name" value="Muramidase"/>
    <property type="match status" value="1"/>
</dbReference>
<keyword evidence="4" id="KW-1185">Reference proteome</keyword>
<feature type="domain" description="N-acetylmuramidase" evidence="2">
    <location>
        <begin position="31"/>
        <end position="194"/>
    </location>
</feature>
<dbReference type="Gene3D" id="1.10.101.10">
    <property type="entry name" value="PGBD-like superfamily/PGBD"/>
    <property type="match status" value="1"/>
</dbReference>
<evidence type="ECO:0000313" key="3">
    <source>
        <dbReference type="EMBL" id="RXF67672.1"/>
    </source>
</evidence>
<protein>
    <submittedName>
        <fullName evidence="3">DUF3380 domain-containing protein</fullName>
    </submittedName>
</protein>
<dbReference type="AlphaFoldDB" id="A0A4V1KHM1"/>
<gene>
    <name evidence="3" type="ORF">EK403_20935</name>
</gene>
<comment type="caution">
    <text evidence="3">The sequence shown here is derived from an EMBL/GenBank/DDBJ whole genome shotgun (WGS) entry which is preliminary data.</text>
</comment>
<organism evidence="3 4">
    <name type="scientific">Hansschlegelia zhihuaiae</name>
    <dbReference type="NCBI Taxonomy" id="405005"/>
    <lineage>
        <taxon>Bacteria</taxon>
        <taxon>Pseudomonadati</taxon>
        <taxon>Pseudomonadota</taxon>
        <taxon>Alphaproteobacteria</taxon>
        <taxon>Hyphomicrobiales</taxon>
        <taxon>Methylopilaceae</taxon>
        <taxon>Hansschlegelia</taxon>
    </lineage>
</organism>
<feature type="domain" description="Peptidoglycan binding-like" evidence="1">
    <location>
        <begin position="223"/>
        <end position="279"/>
    </location>
</feature>
<dbReference type="InterPro" id="IPR036365">
    <property type="entry name" value="PGBD-like_sf"/>
</dbReference>
<sequence>MTWNGFRGAAVRLEDIDLPRLGHGIGVGEDEIHALLDVEAAGVGFDRTGRPKMLFEPHVFHRNLFSAARETAVAQGLAYPKWKPGAYPADSYPRLAQALEIDETAALKAASWGLGQILGENHAAAGFASPQAMVRAFMDDEDAHLESMVRFLVTNGLDDDLREHRWEGLARGYNGPGYATHGYHTRLAAAYAKWSHIPDTPFIPPAGEGSIVIPRTRIGRGSRGSLVVIWQEILLAAGLSFDGGADGVFGGATETATKSWQRAHGLVADGVVGPKTWGAAG</sequence>
<dbReference type="RefSeq" id="WP_128779402.1">
    <property type="nucleotide sequence ID" value="NZ_RYFI01000031.1"/>
</dbReference>
<dbReference type="OrthoDB" id="1523598at2"/>
<evidence type="ECO:0000313" key="4">
    <source>
        <dbReference type="Proteomes" id="UP000289708"/>
    </source>
</evidence>